<reference evidence="1" key="1">
    <citation type="submission" date="2023-11" db="EMBL/GenBank/DDBJ databases">
        <authorList>
            <person name="Poullet M."/>
        </authorList>
    </citation>
    <scope>NUCLEOTIDE SEQUENCE</scope>
    <source>
        <strain evidence="1">E1834</strain>
    </source>
</reference>
<dbReference type="EMBL" id="CAVMJV010000052">
    <property type="protein sequence ID" value="CAK5083999.1"/>
    <property type="molecule type" value="Genomic_DNA"/>
</dbReference>
<accession>A0ACB0ZZN2</accession>
<evidence type="ECO:0000313" key="2">
    <source>
        <dbReference type="Proteomes" id="UP001497535"/>
    </source>
</evidence>
<organism evidence="1 2">
    <name type="scientific">Meloidogyne enterolobii</name>
    <name type="common">Root-knot nematode worm</name>
    <name type="synonym">Meloidogyne mayaguensis</name>
    <dbReference type="NCBI Taxonomy" id="390850"/>
    <lineage>
        <taxon>Eukaryota</taxon>
        <taxon>Metazoa</taxon>
        <taxon>Ecdysozoa</taxon>
        <taxon>Nematoda</taxon>
        <taxon>Chromadorea</taxon>
        <taxon>Rhabditida</taxon>
        <taxon>Tylenchina</taxon>
        <taxon>Tylenchomorpha</taxon>
        <taxon>Tylenchoidea</taxon>
        <taxon>Meloidogynidae</taxon>
        <taxon>Meloidogyninae</taxon>
        <taxon>Meloidogyne</taxon>
    </lineage>
</organism>
<keyword evidence="2" id="KW-1185">Reference proteome</keyword>
<gene>
    <name evidence="1" type="ORF">MENTE1834_LOCUS31379</name>
</gene>
<protein>
    <submittedName>
        <fullName evidence="1">Uncharacterized protein</fullName>
    </submittedName>
</protein>
<evidence type="ECO:0000313" key="1">
    <source>
        <dbReference type="EMBL" id="CAK5083999.1"/>
    </source>
</evidence>
<dbReference type="Proteomes" id="UP001497535">
    <property type="component" value="Unassembled WGS sequence"/>
</dbReference>
<sequence>MRTDKNTHTDRQNTSVFCSCPFVFVWCFLCLCPSVFVCPSPSVFVCPILSVFCLSVFCPSVVRVCLFVFCLSEYVRILSVCVSTQKNRRPLNALIACIESFSFPLILFSIISFDYATGNIM</sequence>
<proteinExistence type="predicted"/>
<name>A0ACB0ZZN2_MELEN</name>
<comment type="caution">
    <text evidence="1">The sequence shown here is derived from an EMBL/GenBank/DDBJ whole genome shotgun (WGS) entry which is preliminary data.</text>
</comment>